<dbReference type="SMART" id="SM00342">
    <property type="entry name" value="HTH_ARAC"/>
    <property type="match status" value="1"/>
</dbReference>
<dbReference type="Proteomes" id="UP000297900">
    <property type="component" value="Unassembled WGS sequence"/>
</dbReference>
<dbReference type="PANTHER" id="PTHR43280:SF28">
    <property type="entry name" value="HTH-TYPE TRANSCRIPTIONAL ACTIVATOR RHAS"/>
    <property type="match status" value="1"/>
</dbReference>
<dbReference type="Gene3D" id="2.60.120.10">
    <property type="entry name" value="Jelly Rolls"/>
    <property type="match status" value="1"/>
</dbReference>
<dbReference type="InterPro" id="IPR014710">
    <property type="entry name" value="RmlC-like_jellyroll"/>
</dbReference>
<dbReference type="InterPro" id="IPR020449">
    <property type="entry name" value="Tscrpt_reg_AraC-type_HTH"/>
</dbReference>
<feature type="domain" description="HTH araC/xylS-type" evidence="4">
    <location>
        <begin position="169"/>
        <end position="269"/>
    </location>
</feature>
<dbReference type="PROSITE" id="PS01124">
    <property type="entry name" value="HTH_ARAC_FAMILY_2"/>
    <property type="match status" value="1"/>
</dbReference>
<keyword evidence="3" id="KW-0804">Transcription</keyword>
<keyword evidence="2" id="KW-0238">DNA-binding</keyword>
<organism evidence="5 6">
    <name type="scientific">Cohnella luojiensis</name>
    <dbReference type="NCBI Taxonomy" id="652876"/>
    <lineage>
        <taxon>Bacteria</taxon>
        <taxon>Bacillati</taxon>
        <taxon>Bacillota</taxon>
        <taxon>Bacilli</taxon>
        <taxon>Bacillales</taxon>
        <taxon>Paenibacillaceae</taxon>
        <taxon>Cohnella</taxon>
    </lineage>
</organism>
<proteinExistence type="predicted"/>
<dbReference type="Gene3D" id="1.10.10.60">
    <property type="entry name" value="Homeodomain-like"/>
    <property type="match status" value="2"/>
</dbReference>
<gene>
    <name evidence="5" type="ORF">E2980_07055</name>
</gene>
<evidence type="ECO:0000256" key="1">
    <source>
        <dbReference type="ARBA" id="ARBA00023015"/>
    </source>
</evidence>
<dbReference type="InterPro" id="IPR018060">
    <property type="entry name" value="HTH_AraC"/>
</dbReference>
<reference evidence="5 6" key="1">
    <citation type="submission" date="2019-03" db="EMBL/GenBank/DDBJ databases">
        <title>Cohnella endophytica sp. nov., a novel endophytic bacterium isolated from bark of Sonneratia apetala.</title>
        <authorList>
            <person name="Tuo L."/>
        </authorList>
    </citation>
    <scope>NUCLEOTIDE SEQUENCE [LARGE SCALE GENOMIC DNA]</scope>
    <source>
        <strain evidence="5 6">CCTCC AB 208254</strain>
    </source>
</reference>
<dbReference type="RefSeq" id="WP_135151448.1">
    <property type="nucleotide sequence ID" value="NZ_SOMN01000006.1"/>
</dbReference>
<dbReference type="OrthoDB" id="2713997at2"/>
<evidence type="ECO:0000259" key="4">
    <source>
        <dbReference type="PROSITE" id="PS01124"/>
    </source>
</evidence>
<dbReference type="InterPro" id="IPR003313">
    <property type="entry name" value="AraC-bd"/>
</dbReference>
<keyword evidence="1" id="KW-0805">Transcription regulation</keyword>
<dbReference type="AlphaFoldDB" id="A0A4Y8M0S7"/>
<accession>A0A4Y8M0S7</accession>
<dbReference type="EMBL" id="SOMN01000006">
    <property type="protein sequence ID" value="TFE28581.1"/>
    <property type="molecule type" value="Genomic_DNA"/>
</dbReference>
<sequence>MFEYSYRSTGPFEPVFHSHTFYEVYYFHEGKCNYLIGDQIYNLSPGDLILMYGMTLHCPKIDPSVPYIRSIIHFDPAILRPYLELPQAVPIMQPFEKFKNYRLCLRGANKEEAERILVTMHGYQQRGDQVGAGRLLLAFVDLLHFVYDQCLQPLSEQREFPSDKEKTVQNVVALLEDRYADDELNMERLQKELHLSKSYLAKIFKEVTGVTIFEYVYRKRVNEAKILFLLHPGMAVTEVSFRLGFKHLAHFSRLFKRHVGSTPERYKRELKDKRVTMQKVGDGEWIYST</sequence>
<dbReference type="Pfam" id="PF12833">
    <property type="entry name" value="HTH_18"/>
    <property type="match status" value="1"/>
</dbReference>
<name>A0A4Y8M0S7_9BACL</name>
<dbReference type="SUPFAM" id="SSF51215">
    <property type="entry name" value="Regulatory protein AraC"/>
    <property type="match status" value="1"/>
</dbReference>
<evidence type="ECO:0000256" key="3">
    <source>
        <dbReference type="ARBA" id="ARBA00023163"/>
    </source>
</evidence>
<dbReference type="InterPro" id="IPR009057">
    <property type="entry name" value="Homeodomain-like_sf"/>
</dbReference>
<dbReference type="Pfam" id="PF02311">
    <property type="entry name" value="AraC_binding"/>
    <property type="match status" value="1"/>
</dbReference>
<dbReference type="PRINTS" id="PR00032">
    <property type="entry name" value="HTHARAC"/>
</dbReference>
<dbReference type="PANTHER" id="PTHR43280">
    <property type="entry name" value="ARAC-FAMILY TRANSCRIPTIONAL REGULATOR"/>
    <property type="match status" value="1"/>
</dbReference>
<evidence type="ECO:0000313" key="5">
    <source>
        <dbReference type="EMBL" id="TFE28581.1"/>
    </source>
</evidence>
<dbReference type="SUPFAM" id="SSF46689">
    <property type="entry name" value="Homeodomain-like"/>
    <property type="match status" value="1"/>
</dbReference>
<protein>
    <submittedName>
        <fullName evidence="5">AraC family transcriptional regulator</fullName>
    </submittedName>
</protein>
<evidence type="ECO:0000313" key="6">
    <source>
        <dbReference type="Proteomes" id="UP000297900"/>
    </source>
</evidence>
<dbReference type="GO" id="GO:0043565">
    <property type="term" value="F:sequence-specific DNA binding"/>
    <property type="evidence" value="ECO:0007669"/>
    <property type="project" value="InterPro"/>
</dbReference>
<keyword evidence="6" id="KW-1185">Reference proteome</keyword>
<evidence type="ECO:0000256" key="2">
    <source>
        <dbReference type="ARBA" id="ARBA00023125"/>
    </source>
</evidence>
<comment type="caution">
    <text evidence="5">The sequence shown here is derived from an EMBL/GenBank/DDBJ whole genome shotgun (WGS) entry which is preliminary data.</text>
</comment>
<dbReference type="InterPro" id="IPR037923">
    <property type="entry name" value="HTH-like"/>
</dbReference>
<dbReference type="GO" id="GO:0003700">
    <property type="term" value="F:DNA-binding transcription factor activity"/>
    <property type="evidence" value="ECO:0007669"/>
    <property type="project" value="InterPro"/>
</dbReference>